<accession>A0ABW3W1J4</accession>
<dbReference type="Proteomes" id="UP001597229">
    <property type="component" value="Unassembled WGS sequence"/>
</dbReference>
<sequence length="60" mass="6424">MCNHNPQCPSASAGDCCRAHVTADHSEQGWCLLCNGVVLFDDGMALLPDGRTRHILESVA</sequence>
<dbReference type="RefSeq" id="WP_367921812.1">
    <property type="nucleotide sequence ID" value="NZ_BAABAC010000049.1"/>
</dbReference>
<reference evidence="2" key="1">
    <citation type="journal article" date="2019" name="Int. J. Syst. Evol. Microbiol.">
        <title>The Global Catalogue of Microorganisms (GCM) 10K type strain sequencing project: providing services to taxonomists for standard genome sequencing and annotation.</title>
        <authorList>
            <consortium name="The Broad Institute Genomics Platform"/>
            <consortium name="The Broad Institute Genome Sequencing Center for Infectious Disease"/>
            <person name="Wu L."/>
            <person name="Ma J."/>
        </authorList>
    </citation>
    <scope>NUCLEOTIDE SEQUENCE [LARGE SCALE GENOMIC DNA]</scope>
    <source>
        <strain evidence="2">CCUG 52478</strain>
    </source>
</reference>
<evidence type="ECO:0000313" key="2">
    <source>
        <dbReference type="Proteomes" id="UP001597229"/>
    </source>
</evidence>
<dbReference type="EMBL" id="JBHTLX010000020">
    <property type="protein sequence ID" value="MFD1249181.1"/>
    <property type="molecule type" value="Genomic_DNA"/>
</dbReference>
<name>A0ABW3W1J4_9ACTN</name>
<gene>
    <name evidence="1" type="ORF">ACFQ3F_15395</name>
</gene>
<organism evidence="1 2">
    <name type="scientific">Nocardioides ginsengisoli</name>
    <dbReference type="NCBI Taxonomy" id="363868"/>
    <lineage>
        <taxon>Bacteria</taxon>
        <taxon>Bacillati</taxon>
        <taxon>Actinomycetota</taxon>
        <taxon>Actinomycetes</taxon>
        <taxon>Propionibacteriales</taxon>
        <taxon>Nocardioidaceae</taxon>
        <taxon>Nocardioides</taxon>
    </lineage>
</organism>
<dbReference type="Pfam" id="PF19462">
    <property type="entry name" value="DUF5999"/>
    <property type="match status" value="1"/>
</dbReference>
<evidence type="ECO:0000313" key="1">
    <source>
        <dbReference type="EMBL" id="MFD1249181.1"/>
    </source>
</evidence>
<comment type="caution">
    <text evidence="1">The sequence shown here is derived from an EMBL/GenBank/DDBJ whole genome shotgun (WGS) entry which is preliminary data.</text>
</comment>
<proteinExistence type="predicted"/>
<keyword evidence="2" id="KW-1185">Reference proteome</keyword>
<dbReference type="InterPro" id="IPR046041">
    <property type="entry name" value="DUF5999"/>
</dbReference>
<protein>
    <submittedName>
        <fullName evidence="1">DUF5999 family protein</fullName>
    </submittedName>
</protein>